<feature type="domain" description="Deacetylase PdaC" evidence="2">
    <location>
        <begin position="43"/>
        <end position="149"/>
    </location>
</feature>
<dbReference type="Proteomes" id="UP000197007">
    <property type="component" value="Chromosome"/>
</dbReference>
<sequence length="259" mass="29697">MNKKKLTLIIALIAVIIAGAYCTYNYFSKLRFEEITIERSEENCDDDCFSVSLNYLHCKGNSEFAQNFNKEIEMQISNFLLSNEDTLQVEGISVEKALDSLSNDYYKLHGHFPELPAFEFIVTDSIMWKNTKMLSLVSNRYASTGEAQPTQTKVFTNFTLDDGEVITNENLFTDEQKVTQIAERYFKKAKETATITPLNDKKFDFEDGVFSLPNKMGIATDALILYYDPFEIAPYVDVPFEVKVPIKEIMPYLTFADDK</sequence>
<name>A0A1Z4BSC2_9FLAO</name>
<dbReference type="Gene3D" id="3.30.565.40">
    <property type="entry name" value="Fervidobacterium nodosum Rt17-B1 like"/>
    <property type="match status" value="1"/>
</dbReference>
<dbReference type="Pfam" id="PF11738">
    <property type="entry name" value="DUF3298"/>
    <property type="match status" value="1"/>
</dbReference>
<evidence type="ECO:0000259" key="2">
    <source>
        <dbReference type="Pfam" id="PF13739"/>
    </source>
</evidence>
<dbReference type="RefSeq" id="WP_009413764.1">
    <property type="nucleotide sequence ID" value="NZ_CP022022.1"/>
</dbReference>
<dbReference type="Gene3D" id="3.90.640.20">
    <property type="entry name" value="Heat-shock cognate protein, ATPase"/>
    <property type="match status" value="1"/>
</dbReference>
<organism evidence="3 4">
    <name type="scientific">Capnocytophaga endodontalis</name>
    <dbReference type="NCBI Taxonomy" id="2708117"/>
    <lineage>
        <taxon>Bacteria</taxon>
        <taxon>Pseudomonadati</taxon>
        <taxon>Bacteroidota</taxon>
        <taxon>Flavobacteriia</taxon>
        <taxon>Flavobacteriales</taxon>
        <taxon>Flavobacteriaceae</taxon>
        <taxon>Capnocytophaga</taxon>
    </lineage>
</organism>
<dbReference type="KEGG" id="capn:CBG49_14450"/>
<dbReference type="AlphaFoldDB" id="A0A1Z4BSC2"/>
<evidence type="ECO:0000259" key="1">
    <source>
        <dbReference type="Pfam" id="PF11738"/>
    </source>
</evidence>
<evidence type="ECO:0000313" key="3">
    <source>
        <dbReference type="EMBL" id="ASF44197.1"/>
    </source>
</evidence>
<reference evidence="4" key="1">
    <citation type="submission" date="2017-06" db="EMBL/GenBank/DDBJ databases">
        <title>Complete genome sequence of Capnocytophaga sp. KCOM 1579 (=ChDC OS43) isolated from a human refractory periapical abscess lesion.</title>
        <authorList>
            <person name="Kook J.-K."/>
            <person name="Park S.-N."/>
            <person name="Lim Y.K."/>
            <person name="Roh H."/>
        </authorList>
    </citation>
    <scope>NUCLEOTIDE SEQUENCE [LARGE SCALE GENOMIC DNA]</scope>
    <source>
        <strain evidence="4">ChDC OS43</strain>
    </source>
</reference>
<proteinExistence type="predicted"/>
<dbReference type="InterPro" id="IPR021729">
    <property type="entry name" value="DUF3298"/>
</dbReference>
<accession>A0A1Z4BSC2</accession>
<gene>
    <name evidence="3" type="ORF">CBG49_14450</name>
</gene>
<keyword evidence="4" id="KW-1185">Reference proteome</keyword>
<dbReference type="InterPro" id="IPR025303">
    <property type="entry name" value="PdaC"/>
</dbReference>
<dbReference type="Pfam" id="PF13739">
    <property type="entry name" value="PdaC"/>
    <property type="match status" value="1"/>
</dbReference>
<evidence type="ECO:0000313" key="4">
    <source>
        <dbReference type="Proteomes" id="UP000197007"/>
    </source>
</evidence>
<protein>
    <submittedName>
        <fullName evidence="3">DUF3298 domain-containing protein</fullName>
    </submittedName>
</protein>
<dbReference type="InterPro" id="IPR037126">
    <property type="entry name" value="PdaC/RsiV-like_sf"/>
</dbReference>
<feature type="domain" description="DUF3298" evidence="1">
    <location>
        <begin position="170"/>
        <end position="246"/>
    </location>
</feature>
<dbReference type="EMBL" id="CP022022">
    <property type="protein sequence ID" value="ASF44197.1"/>
    <property type="molecule type" value="Genomic_DNA"/>
</dbReference>